<feature type="compositionally biased region" description="Low complexity" evidence="7">
    <location>
        <begin position="8"/>
        <end position="32"/>
    </location>
</feature>
<feature type="compositionally biased region" description="Basic residues" evidence="7">
    <location>
        <begin position="168"/>
        <end position="177"/>
    </location>
</feature>
<dbReference type="GO" id="GO:0030674">
    <property type="term" value="F:protein-macromolecule adaptor activity"/>
    <property type="evidence" value="ECO:0007669"/>
    <property type="project" value="TreeGrafter"/>
</dbReference>
<organism evidence="8 9">
    <name type="scientific">Pseudomicrostroma glucosiphilum</name>
    <dbReference type="NCBI Taxonomy" id="1684307"/>
    <lineage>
        <taxon>Eukaryota</taxon>
        <taxon>Fungi</taxon>
        <taxon>Dikarya</taxon>
        <taxon>Basidiomycota</taxon>
        <taxon>Ustilaginomycotina</taxon>
        <taxon>Exobasidiomycetes</taxon>
        <taxon>Microstromatales</taxon>
        <taxon>Microstromatales incertae sedis</taxon>
        <taxon>Pseudomicrostroma</taxon>
    </lineage>
</organism>
<feature type="compositionally biased region" description="Low complexity" evidence="7">
    <location>
        <begin position="634"/>
        <end position="645"/>
    </location>
</feature>
<dbReference type="RefSeq" id="XP_025346274.1">
    <property type="nucleotide sequence ID" value="XM_025495067.1"/>
</dbReference>
<keyword evidence="4" id="KW-0833">Ubl conjugation pathway</keyword>
<dbReference type="InterPro" id="IPR036322">
    <property type="entry name" value="WD40_repeat_dom_sf"/>
</dbReference>
<reference evidence="8 9" key="1">
    <citation type="journal article" date="2018" name="Mol. Biol. Evol.">
        <title>Broad Genomic Sampling Reveals a Smut Pathogenic Ancestry of the Fungal Clade Ustilaginomycotina.</title>
        <authorList>
            <person name="Kijpornyongpan T."/>
            <person name="Mondo S.J."/>
            <person name="Barry K."/>
            <person name="Sandor L."/>
            <person name="Lee J."/>
            <person name="Lipzen A."/>
            <person name="Pangilinan J."/>
            <person name="LaButti K."/>
            <person name="Hainaut M."/>
            <person name="Henrissat B."/>
            <person name="Grigoriev I.V."/>
            <person name="Spatafora J.W."/>
            <person name="Aime M.C."/>
        </authorList>
    </citation>
    <scope>NUCLEOTIDE SEQUENCE [LARGE SCALE GENOMIC DNA]</scope>
    <source>
        <strain evidence="8 9">MCA 4718</strain>
    </source>
</reference>
<dbReference type="GO" id="GO:0043161">
    <property type="term" value="P:proteasome-mediated ubiquitin-dependent protein catabolic process"/>
    <property type="evidence" value="ECO:0007669"/>
    <property type="project" value="TreeGrafter"/>
</dbReference>
<feature type="compositionally biased region" description="Polar residues" evidence="7">
    <location>
        <begin position="241"/>
        <end position="258"/>
    </location>
</feature>
<comment type="similarity">
    <text evidence="5">Belongs to the WD repeat cdt2 family.</text>
</comment>
<dbReference type="AlphaFoldDB" id="A0A316U2T7"/>
<evidence type="ECO:0000256" key="7">
    <source>
        <dbReference type="SAM" id="MobiDB-lite"/>
    </source>
</evidence>
<feature type="compositionally biased region" description="Low complexity" evidence="7">
    <location>
        <begin position="99"/>
        <end position="110"/>
    </location>
</feature>
<name>A0A316U2T7_9BASI</name>
<dbReference type="PANTHER" id="PTHR22852:SF0">
    <property type="entry name" value="DENTICLELESS PROTEIN HOMOLOG"/>
    <property type="match status" value="1"/>
</dbReference>
<feature type="region of interest" description="Disordered" evidence="7">
    <location>
        <begin position="629"/>
        <end position="685"/>
    </location>
</feature>
<dbReference type="InterPro" id="IPR019775">
    <property type="entry name" value="WD40_repeat_CS"/>
</dbReference>
<keyword evidence="3" id="KW-0677">Repeat</keyword>
<feature type="repeat" description="WD" evidence="6">
    <location>
        <begin position="469"/>
        <end position="512"/>
    </location>
</feature>
<feature type="compositionally biased region" description="Low complexity" evidence="7">
    <location>
        <begin position="156"/>
        <end position="167"/>
    </location>
</feature>
<evidence type="ECO:0000313" key="9">
    <source>
        <dbReference type="Proteomes" id="UP000245942"/>
    </source>
</evidence>
<proteinExistence type="inferred from homology"/>
<feature type="region of interest" description="Disordered" evidence="7">
    <location>
        <begin position="202"/>
        <end position="221"/>
    </location>
</feature>
<sequence>MASTLAWPRTPSTPSSSASSSSSRLPTNALSSSPPPHPASSFEALLRTPPPSSSSYAAAQGVYTPPSSPPLPPLQPTPTSSRTLHLRSPHKPVAHPARSTVPLPASSPSSSRRKQQLIVKGNVTPSRASAFFHPRPQRRDAQGPSCTPSSTRGYYASLTASSPSSHTSARRGVKRQRRPEESIPESPSSSRRGRRDRMMLEGESARHWDDSSDDDDEAGQMGDRRLFDWGASDDEDLMSLATSAPRSMTRRGPTSPSIGSAARRAGLPTSQPSRTRRQQRTFGLDDEATPSPRKPVPMAMRGSQAGVDLASAMATLRCGAGAGAGRGMSAMNAIRNRVSHVPAYQKYRSHPDHSIYTLPSLANGGETLNQPLACAYSYSSRSYTSSRQWLAVGDNEGVLSLLDTSRDQTLSTYRSIHDGPAVDRPTWQATIGSLFSVSWRFDDAYLASSGSDYTTKIWDTSTLSCVHSFVGSRGTSRAIEWDPHSGGNLLASGGRDGAIHVYDLRMAQKEAVISTDSTIADDADKLEPTSPLLSLWSAHAPSPALTAAGFRARSNTTAKGVTSLIYHPHRPHALFTAGCADATIKLWDLRFAVDSGAEQHRQQQQRGSEGVKKAGSKVAGERIPFADLSALTNTTSTSTSSSSSSAKRKIRKPRKARPGDPSFVLSSTVNANPEDASNGGTGLASDPLEIKPLYESGDLSLSVGKGWNARSHGISCLAQGGGKIFAAATDGRIYSLPLSSLSPSSSSSSPLGSSLPPASASFANEEEPTVLYHSTQLGNSLYNRLALCPDERTLAIGCNNGSVVLWDTKARSAAVLGSDSGSRSGSGSRGGATAARRDRGEDSEEEEDEEEENSNPFSRHGLRRHPGLATSSFLPSSGRGSTDSGSGSGSGNSIEGHRLNCEINALDWCFDAYAGWRLATCGDDMTVRVWEGEMFG</sequence>
<feature type="repeat" description="WD" evidence="6">
    <location>
        <begin position="427"/>
        <end position="468"/>
    </location>
</feature>
<dbReference type="Gene3D" id="2.130.10.10">
    <property type="entry name" value="YVTN repeat-like/Quinoprotein amine dehydrogenase"/>
    <property type="match status" value="2"/>
</dbReference>
<keyword evidence="2 6" id="KW-0853">WD repeat</keyword>
<feature type="compositionally biased region" description="Basic residues" evidence="7">
    <location>
        <begin position="646"/>
        <end position="656"/>
    </location>
</feature>
<feature type="compositionally biased region" description="Acidic residues" evidence="7">
    <location>
        <begin position="841"/>
        <end position="853"/>
    </location>
</feature>
<dbReference type="GO" id="GO:0005634">
    <property type="term" value="C:nucleus"/>
    <property type="evidence" value="ECO:0007669"/>
    <property type="project" value="TreeGrafter"/>
</dbReference>
<gene>
    <name evidence="8" type="ORF">BCV69DRAFT_313873</name>
</gene>
<feature type="region of interest" description="Disordered" evidence="7">
    <location>
        <begin position="241"/>
        <end position="299"/>
    </location>
</feature>
<protein>
    <submittedName>
        <fullName evidence="8">WD40 repeat-like protein</fullName>
    </submittedName>
</protein>
<evidence type="ECO:0000256" key="4">
    <source>
        <dbReference type="ARBA" id="ARBA00022786"/>
    </source>
</evidence>
<dbReference type="EMBL" id="KZ819332">
    <property type="protein sequence ID" value="PWN19114.1"/>
    <property type="molecule type" value="Genomic_DNA"/>
</dbReference>
<dbReference type="SUPFAM" id="SSF50978">
    <property type="entry name" value="WD40 repeat-like"/>
    <property type="match status" value="1"/>
</dbReference>
<keyword evidence="9" id="KW-1185">Reference proteome</keyword>
<feature type="compositionally biased region" description="Pro residues" evidence="7">
    <location>
        <begin position="66"/>
        <end position="76"/>
    </location>
</feature>
<evidence type="ECO:0000256" key="2">
    <source>
        <dbReference type="ARBA" id="ARBA00022574"/>
    </source>
</evidence>
<dbReference type="InterPro" id="IPR001680">
    <property type="entry name" value="WD40_rpt"/>
</dbReference>
<evidence type="ECO:0000256" key="3">
    <source>
        <dbReference type="ARBA" id="ARBA00022737"/>
    </source>
</evidence>
<feature type="compositionally biased region" description="Low complexity" evidence="7">
    <location>
        <begin position="817"/>
        <end position="834"/>
    </location>
</feature>
<dbReference type="GeneID" id="37016801"/>
<feature type="region of interest" description="Disordered" evidence="7">
    <location>
        <begin position="1"/>
        <end position="196"/>
    </location>
</feature>
<dbReference type="InterPro" id="IPR015943">
    <property type="entry name" value="WD40/YVTN_repeat-like_dom_sf"/>
</dbReference>
<feature type="region of interest" description="Disordered" evidence="7">
    <location>
        <begin position="598"/>
        <end position="617"/>
    </location>
</feature>
<evidence type="ECO:0000256" key="5">
    <source>
        <dbReference type="ARBA" id="ARBA00038344"/>
    </source>
</evidence>
<feature type="region of interest" description="Disordered" evidence="7">
    <location>
        <begin position="816"/>
        <end position="893"/>
    </location>
</feature>
<evidence type="ECO:0000256" key="1">
    <source>
        <dbReference type="ARBA" id="ARBA00004906"/>
    </source>
</evidence>
<dbReference type="PANTHER" id="PTHR22852">
    <property type="entry name" value="LETHAL 2 DENTICLELESS PROTEIN RETINOIC ACID-REGULATED NUCLEAR MATRIX-ASSOCIATED PROTEIN"/>
    <property type="match status" value="1"/>
</dbReference>
<dbReference type="STRING" id="1684307.A0A316U2T7"/>
<dbReference type="Pfam" id="PF00400">
    <property type="entry name" value="WD40"/>
    <property type="match status" value="4"/>
</dbReference>
<evidence type="ECO:0000256" key="6">
    <source>
        <dbReference type="PROSITE-ProRule" id="PRU00221"/>
    </source>
</evidence>
<dbReference type="OrthoDB" id="2096344at2759"/>
<dbReference type="SMART" id="SM00320">
    <property type="entry name" value="WD40"/>
    <property type="match status" value="5"/>
</dbReference>
<feature type="compositionally biased region" description="Low complexity" evidence="7">
    <location>
        <begin position="876"/>
        <end position="885"/>
    </location>
</feature>
<comment type="pathway">
    <text evidence="1">Protein modification; protein ubiquitination.</text>
</comment>
<dbReference type="PROSITE" id="PS50082">
    <property type="entry name" value="WD_REPEATS_2"/>
    <property type="match status" value="2"/>
</dbReference>
<dbReference type="Proteomes" id="UP000245942">
    <property type="component" value="Unassembled WGS sequence"/>
</dbReference>
<evidence type="ECO:0000313" key="8">
    <source>
        <dbReference type="EMBL" id="PWN19114.1"/>
    </source>
</evidence>
<dbReference type="InterPro" id="IPR051865">
    <property type="entry name" value="WD-repeat_CDT2_adapter"/>
</dbReference>
<dbReference type="PROSITE" id="PS00678">
    <property type="entry name" value="WD_REPEATS_1"/>
    <property type="match status" value="1"/>
</dbReference>
<accession>A0A316U2T7</accession>
<feature type="compositionally biased region" description="Basic residues" evidence="7">
    <location>
        <begin position="84"/>
        <end position="93"/>
    </location>
</feature>